<proteinExistence type="predicted"/>
<name>A0A5B7J0S0_PORTR</name>
<evidence type="ECO:0000313" key="1">
    <source>
        <dbReference type="EMBL" id="MPC86064.1"/>
    </source>
</evidence>
<dbReference type="AlphaFoldDB" id="A0A5B7J0S0"/>
<organism evidence="1 2">
    <name type="scientific">Portunus trituberculatus</name>
    <name type="common">Swimming crab</name>
    <name type="synonym">Neptunus trituberculatus</name>
    <dbReference type="NCBI Taxonomy" id="210409"/>
    <lineage>
        <taxon>Eukaryota</taxon>
        <taxon>Metazoa</taxon>
        <taxon>Ecdysozoa</taxon>
        <taxon>Arthropoda</taxon>
        <taxon>Crustacea</taxon>
        <taxon>Multicrustacea</taxon>
        <taxon>Malacostraca</taxon>
        <taxon>Eumalacostraca</taxon>
        <taxon>Eucarida</taxon>
        <taxon>Decapoda</taxon>
        <taxon>Pleocyemata</taxon>
        <taxon>Brachyura</taxon>
        <taxon>Eubrachyura</taxon>
        <taxon>Portunoidea</taxon>
        <taxon>Portunidae</taxon>
        <taxon>Portuninae</taxon>
        <taxon>Portunus</taxon>
    </lineage>
</organism>
<comment type="caution">
    <text evidence="1">The sequence shown here is derived from an EMBL/GenBank/DDBJ whole genome shotgun (WGS) entry which is preliminary data.</text>
</comment>
<keyword evidence="2" id="KW-1185">Reference proteome</keyword>
<dbReference type="Proteomes" id="UP000324222">
    <property type="component" value="Unassembled WGS sequence"/>
</dbReference>
<accession>A0A5B7J0S0</accession>
<evidence type="ECO:0000313" key="2">
    <source>
        <dbReference type="Proteomes" id="UP000324222"/>
    </source>
</evidence>
<protein>
    <submittedName>
        <fullName evidence="1">Uncharacterized protein</fullName>
    </submittedName>
</protein>
<dbReference type="EMBL" id="VSRR010070370">
    <property type="protein sequence ID" value="MPC86064.1"/>
    <property type="molecule type" value="Genomic_DNA"/>
</dbReference>
<reference evidence="1 2" key="1">
    <citation type="submission" date="2019-05" db="EMBL/GenBank/DDBJ databases">
        <title>Another draft genome of Portunus trituberculatus and its Hox gene families provides insights of decapod evolution.</title>
        <authorList>
            <person name="Jeong J.-H."/>
            <person name="Song I."/>
            <person name="Kim S."/>
            <person name="Choi T."/>
            <person name="Kim D."/>
            <person name="Ryu S."/>
            <person name="Kim W."/>
        </authorList>
    </citation>
    <scope>NUCLEOTIDE SEQUENCE [LARGE SCALE GENOMIC DNA]</scope>
    <source>
        <tissue evidence="1">Muscle</tissue>
    </source>
</reference>
<sequence length="39" mass="4154">MVVEEARGAREQVREVGQGNGRGQIAIARSDLIVAGSWS</sequence>
<gene>
    <name evidence="1" type="ORF">E2C01_080876</name>
</gene>